<dbReference type="InterPro" id="IPR018607">
    <property type="entry name" value="Ctf8"/>
</dbReference>
<dbReference type="Pfam" id="PF09696">
    <property type="entry name" value="Ctf8"/>
    <property type="match status" value="1"/>
</dbReference>
<name>A0A0B7N714_9FUNG</name>
<reference evidence="7 8" key="1">
    <citation type="submission" date="2014-09" db="EMBL/GenBank/DDBJ databases">
        <authorList>
            <person name="Ellenberger Sabrina"/>
        </authorList>
    </citation>
    <scope>NUCLEOTIDE SEQUENCE [LARGE SCALE GENOMIC DNA]</scope>
    <source>
        <strain evidence="7 8">CBS 412.66</strain>
    </source>
</reference>
<dbReference type="GO" id="GO:0006260">
    <property type="term" value="P:DNA replication"/>
    <property type="evidence" value="ECO:0007669"/>
    <property type="project" value="UniProtKB-KW"/>
</dbReference>
<accession>A0A0B7N714</accession>
<dbReference type="AlphaFoldDB" id="A0A0B7N714"/>
<keyword evidence="4" id="KW-0539">Nucleus</keyword>
<gene>
    <name evidence="7" type="primary">PARPA_08332.1 scaffold 32756</name>
</gene>
<evidence type="ECO:0000256" key="3">
    <source>
        <dbReference type="ARBA" id="ARBA00023125"/>
    </source>
</evidence>
<keyword evidence="5" id="KW-0131">Cell cycle</keyword>
<dbReference type="PANTHER" id="PTHR28605">
    <property type="entry name" value="CTF8, CHROMOSOME TRANSMISSION FIDELITY FACTOR 8 HOMOLOG (S. CEREVISIAE)"/>
    <property type="match status" value="1"/>
</dbReference>
<organism evidence="7 8">
    <name type="scientific">Parasitella parasitica</name>
    <dbReference type="NCBI Taxonomy" id="35722"/>
    <lineage>
        <taxon>Eukaryota</taxon>
        <taxon>Fungi</taxon>
        <taxon>Fungi incertae sedis</taxon>
        <taxon>Mucoromycota</taxon>
        <taxon>Mucoromycotina</taxon>
        <taxon>Mucoromycetes</taxon>
        <taxon>Mucorales</taxon>
        <taxon>Mucorineae</taxon>
        <taxon>Mucoraceae</taxon>
        <taxon>Parasitella</taxon>
    </lineage>
</organism>
<keyword evidence="2" id="KW-0235">DNA replication</keyword>
<evidence type="ECO:0000256" key="1">
    <source>
        <dbReference type="ARBA" id="ARBA00004123"/>
    </source>
</evidence>
<evidence type="ECO:0000256" key="4">
    <source>
        <dbReference type="ARBA" id="ARBA00023242"/>
    </source>
</evidence>
<dbReference type="STRING" id="35722.A0A0B7N714"/>
<keyword evidence="3" id="KW-0238">DNA-binding</keyword>
<evidence type="ECO:0000256" key="2">
    <source>
        <dbReference type="ARBA" id="ARBA00022705"/>
    </source>
</evidence>
<dbReference type="OrthoDB" id="121932at2759"/>
<evidence type="ECO:0000256" key="5">
    <source>
        <dbReference type="ARBA" id="ARBA00023306"/>
    </source>
</evidence>
<evidence type="ECO:0000313" key="8">
    <source>
        <dbReference type="Proteomes" id="UP000054107"/>
    </source>
</evidence>
<evidence type="ECO:0000313" key="7">
    <source>
        <dbReference type="EMBL" id="CEP14168.1"/>
    </source>
</evidence>
<dbReference type="GO" id="GO:0007064">
    <property type="term" value="P:mitotic sister chromatid cohesion"/>
    <property type="evidence" value="ECO:0007669"/>
    <property type="project" value="InterPro"/>
</dbReference>
<dbReference type="EMBL" id="LN731032">
    <property type="protein sequence ID" value="CEP14168.1"/>
    <property type="molecule type" value="Genomic_DNA"/>
</dbReference>
<comment type="subcellular location">
    <subcellularLocation>
        <location evidence="1">Nucleus</location>
    </subcellularLocation>
</comment>
<keyword evidence="8" id="KW-1185">Reference proteome</keyword>
<evidence type="ECO:0000256" key="6">
    <source>
        <dbReference type="ARBA" id="ARBA00038447"/>
    </source>
</evidence>
<dbReference type="Proteomes" id="UP000054107">
    <property type="component" value="Unassembled WGS sequence"/>
</dbReference>
<evidence type="ECO:0008006" key="9">
    <source>
        <dbReference type="Google" id="ProtNLM"/>
    </source>
</evidence>
<protein>
    <recommendedName>
        <fullName evidence="9">Chromosome transmission fidelity protein 8</fullName>
    </recommendedName>
</protein>
<sequence length="123" mass="13992">MVHVAIHSYRHSNNKEELVYLDFQGSFDVGDEPQLDNLELGDLTLEDESATLIIGHHRLIGKKVKLPQPFAVIHKRKTDLDMQEEQDGVCYDVVTILKEKIVFSNRPGLIVQESLRGLTRIGK</sequence>
<dbReference type="GO" id="GO:0031390">
    <property type="term" value="C:Ctf18 RFC-like complex"/>
    <property type="evidence" value="ECO:0007669"/>
    <property type="project" value="InterPro"/>
</dbReference>
<proteinExistence type="inferred from homology"/>
<dbReference type="PANTHER" id="PTHR28605:SF1">
    <property type="entry name" value="CHROMOSOME TRANSMISSION FIDELITY FACTOR 8"/>
    <property type="match status" value="1"/>
</dbReference>
<comment type="similarity">
    <text evidence="6">Belongs to the CTF8 family.</text>
</comment>
<dbReference type="GO" id="GO:0003677">
    <property type="term" value="F:DNA binding"/>
    <property type="evidence" value="ECO:0007669"/>
    <property type="project" value="UniProtKB-KW"/>
</dbReference>